<keyword evidence="3" id="KW-1185">Reference proteome</keyword>
<feature type="transmembrane region" description="Helical" evidence="1">
    <location>
        <begin position="92"/>
        <end position="110"/>
    </location>
</feature>
<sequence length="197" mass="21956">MWLWQKILTQPYTTIFGIDMDGRRLWVPTMMKDIDKKSIVAVQAIRNMIMGSTLMATTSILLCAGMGSLLSSTYGVKKPINDYFILGAQGEFVVALKYASLLAIFSLSFLCHTQSIRFLNQLNILICIPQDVMSLVTPAYLREILEKASILYIVGNRLCCAGLSLLLWIFGPVLAFLSLVAMVALLYNLDYVAGNDR</sequence>
<dbReference type="Proteomes" id="UP001372338">
    <property type="component" value="Unassembled WGS sequence"/>
</dbReference>
<keyword evidence="1" id="KW-0812">Transmembrane</keyword>
<dbReference type="InterPro" id="IPR006747">
    <property type="entry name" value="DUF599"/>
</dbReference>
<comment type="caution">
    <text evidence="2">The sequence shown here is derived from an EMBL/GenBank/DDBJ whole genome shotgun (WGS) entry which is preliminary data.</text>
</comment>
<evidence type="ECO:0000313" key="3">
    <source>
        <dbReference type="Proteomes" id="UP001372338"/>
    </source>
</evidence>
<gene>
    <name evidence="2" type="ORF">RIF29_06236</name>
</gene>
<protein>
    <submittedName>
        <fullName evidence="2">Uncharacterized protein</fullName>
    </submittedName>
</protein>
<dbReference type="Pfam" id="PF04654">
    <property type="entry name" value="DUF599"/>
    <property type="match status" value="1"/>
</dbReference>
<organism evidence="2 3">
    <name type="scientific">Crotalaria pallida</name>
    <name type="common">Smooth rattlebox</name>
    <name type="synonym">Crotalaria striata</name>
    <dbReference type="NCBI Taxonomy" id="3830"/>
    <lineage>
        <taxon>Eukaryota</taxon>
        <taxon>Viridiplantae</taxon>
        <taxon>Streptophyta</taxon>
        <taxon>Embryophyta</taxon>
        <taxon>Tracheophyta</taxon>
        <taxon>Spermatophyta</taxon>
        <taxon>Magnoliopsida</taxon>
        <taxon>eudicotyledons</taxon>
        <taxon>Gunneridae</taxon>
        <taxon>Pentapetalae</taxon>
        <taxon>rosids</taxon>
        <taxon>fabids</taxon>
        <taxon>Fabales</taxon>
        <taxon>Fabaceae</taxon>
        <taxon>Papilionoideae</taxon>
        <taxon>50 kb inversion clade</taxon>
        <taxon>genistoids sensu lato</taxon>
        <taxon>core genistoids</taxon>
        <taxon>Crotalarieae</taxon>
        <taxon>Crotalaria</taxon>
    </lineage>
</organism>
<feature type="transmembrane region" description="Helical" evidence="1">
    <location>
        <begin position="161"/>
        <end position="187"/>
    </location>
</feature>
<reference evidence="2 3" key="1">
    <citation type="submission" date="2024-01" db="EMBL/GenBank/DDBJ databases">
        <title>The genomes of 5 underutilized Papilionoideae crops provide insights into root nodulation and disease resistanc.</title>
        <authorList>
            <person name="Yuan L."/>
        </authorList>
    </citation>
    <scope>NUCLEOTIDE SEQUENCE [LARGE SCALE GENOMIC DNA]</scope>
    <source>
        <strain evidence="2">ZHUSHIDOU_FW_LH</strain>
        <tissue evidence="2">Leaf</tissue>
    </source>
</reference>
<name>A0AAN9J5L0_CROPI</name>
<dbReference type="AlphaFoldDB" id="A0AAN9J5L0"/>
<keyword evidence="1" id="KW-0472">Membrane</keyword>
<dbReference type="PANTHER" id="PTHR31881">
    <property type="match status" value="1"/>
</dbReference>
<proteinExistence type="predicted"/>
<keyword evidence="1" id="KW-1133">Transmembrane helix</keyword>
<accession>A0AAN9J5L0</accession>
<dbReference type="PANTHER" id="PTHR31881:SF12">
    <property type="entry name" value="PLANT_F12B17-70 PROTEIN"/>
    <property type="match status" value="1"/>
</dbReference>
<dbReference type="EMBL" id="JAYWIO010000001">
    <property type="protein sequence ID" value="KAK7291249.1"/>
    <property type="molecule type" value="Genomic_DNA"/>
</dbReference>
<evidence type="ECO:0000313" key="2">
    <source>
        <dbReference type="EMBL" id="KAK7291249.1"/>
    </source>
</evidence>
<feature type="transmembrane region" description="Helical" evidence="1">
    <location>
        <begin position="53"/>
        <end position="72"/>
    </location>
</feature>
<evidence type="ECO:0000256" key="1">
    <source>
        <dbReference type="SAM" id="Phobius"/>
    </source>
</evidence>